<dbReference type="AlphaFoldDB" id="A0A0G0PCY4"/>
<feature type="transmembrane region" description="Helical" evidence="1">
    <location>
        <begin position="149"/>
        <end position="169"/>
    </location>
</feature>
<reference evidence="2 3" key="1">
    <citation type="journal article" date="2015" name="Nature">
        <title>rRNA introns, odd ribosomes, and small enigmatic genomes across a large radiation of phyla.</title>
        <authorList>
            <person name="Brown C.T."/>
            <person name="Hug L.A."/>
            <person name="Thomas B.C."/>
            <person name="Sharon I."/>
            <person name="Castelle C.J."/>
            <person name="Singh A."/>
            <person name="Wilkins M.J."/>
            <person name="Williams K.H."/>
            <person name="Banfield J.F."/>
        </authorList>
    </citation>
    <scope>NUCLEOTIDE SEQUENCE [LARGE SCALE GENOMIC DNA]</scope>
</reference>
<sequence>MQIFSKRKRFVIASVLLSIGFLGIQALPEAFRFISIGILGIFTLIFFILSLWEGLSRDLTLLTLILPFFYTVAIGFFWFLLPSSIFAKFPVIILYGIGIYALNLTMNIYTVSAIRTIALLRAARGVGFVLTLFTLFLLFDNILSVRLPIYFSAPIIALLSFPIYLQGFWSVTLDKNFTQEIISTSFISSLITTEIAVSLFFWPVTIAVGSLFLTLTAYVMLGLGQSNLEGRLFKGTVRDYILVAVIVFIGMYFLTSWSGL</sequence>
<name>A0A0G0PCY4_9BACT</name>
<protein>
    <submittedName>
        <fullName evidence="2">Uncharacterized protein</fullName>
    </submittedName>
</protein>
<proteinExistence type="predicted"/>
<evidence type="ECO:0000313" key="2">
    <source>
        <dbReference type="EMBL" id="KKQ87111.1"/>
    </source>
</evidence>
<accession>A0A0G0PCY4</accession>
<dbReference type="EMBL" id="LBVN01000011">
    <property type="protein sequence ID" value="KKQ87111.1"/>
    <property type="molecule type" value="Genomic_DNA"/>
</dbReference>
<dbReference type="Proteomes" id="UP000033944">
    <property type="component" value="Unassembled WGS sequence"/>
</dbReference>
<keyword evidence="1" id="KW-0812">Transmembrane</keyword>
<feature type="transmembrane region" description="Helical" evidence="1">
    <location>
        <begin position="240"/>
        <end position="259"/>
    </location>
</feature>
<feature type="transmembrane region" description="Helical" evidence="1">
    <location>
        <begin position="92"/>
        <end position="110"/>
    </location>
</feature>
<evidence type="ECO:0000256" key="1">
    <source>
        <dbReference type="SAM" id="Phobius"/>
    </source>
</evidence>
<feature type="transmembrane region" description="Helical" evidence="1">
    <location>
        <begin position="208"/>
        <end position="228"/>
    </location>
</feature>
<organism evidence="2 3">
    <name type="scientific">Candidatus Woesebacteria bacterium GW2011_GWB1_38_8b</name>
    <dbReference type="NCBI Taxonomy" id="1618571"/>
    <lineage>
        <taxon>Bacteria</taxon>
        <taxon>Candidatus Woeseibacteriota</taxon>
    </lineage>
</organism>
<keyword evidence="1" id="KW-1133">Transmembrane helix</keyword>
<feature type="transmembrane region" description="Helical" evidence="1">
    <location>
        <begin position="59"/>
        <end position="80"/>
    </location>
</feature>
<keyword evidence="1" id="KW-0472">Membrane</keyword>
<feature type="transmembrane region" description="Helical" evidence="1">
    <location>
        <begin position="122"/>
        <end position="143"/>
    </location>
</feature>
<feature type="transmembrane region" description="Helical" evidence="1">
    <location>
        <begin position="36"/>
        <end position="52"/>
    </location>
</feature>
<comment type="caution">
    <text evidence="2">The sequence shown here is derived from an EMBL/GenBank/DDBJ whole genome shotgun (WGS) entry which is preliminary data.</text>
</comment>
<evidence type="ECO:0000313" key="3">
    <source>
        <dbReference type="Proteomes" id="UP000033944"/>
    </source>
</evidence>
<gene>
    <name evidence="2" type="ORF">UT10_C0011G0042</name>
</gene>